<dbReference type="RefSeq" id="WP_091912392.1">
    <property type="nucleotide sequence ID" value="NZ_FNLO01000014.1"/>
</dbReference>
<protein>
    <recommendedName>
        <fullName evidence="4">DUF3175 domain-containing protein</fullName>
    </recommendedName>
</protein>
<evidence type="ECO:0000313" key="2">
    <source>
        <dbReference type="EMBL" id="SDV51013.1"/>
    </source>
</evidence>
<proteinExistence type="predicted"/>
<feature type="compositionally biased region" description="Basic residues" evidence="1">
    <location>
        <begin position="76"/>
        <end position="99"/>
    </location>
</feature>
<gene>
    <name evidence="2" type="ORF">SAMN05216551_114110</name>
</gene>
<reference evidence="3" key="1">
    <citation type="submission" date="2016-09" db="EMBL/GenBank/DDBJ databases">
        <authorList>
            <person name="Varghese N."/>
            <person name="Submissions S."/>
        </authorList>
    </citation>
    <scope>NUCLEOTIDE SEQUENCE [LARGE SCALE GENOMIC DNA]</scope>
    <source>
        <strain evidence="3">JS23</strain>
    </source>
</reference>
<feature type="compositionally biased region" description="Basic residues" evidence="1">
    <location>
        <begin position="9"/>
        <end position="28"/>
    </location>
</feature>
<name>A0A1H2PVV7_9BURK</name>
<evidence type="ECO:0008006" key="4">
    <source>
        <dbReference type="Google" id="ProtNLM"/>
    </source>
</evidence>
<dbReference type="OrthoDB" id="9807263at2"/>
<dbReference type="Pfam" id="PF11373">
    <property type="entry name" value="DUF3175"/>
    <property type="match status" value="1"/>
</dbReference>
<feature type="compositionally biased region" description="Basic residues" evidence="1">
    <location>
        <begin position="53"/>
        <end position="64"/>
    </location>
</feature>
<feature type="compositionally biased region" description="Basic and acidic residues" evidence="1">
    <location>
        <begin position="107"/>
        <end position="117"/>
    </location>
</feature>
<dbReference type="AlphaFoldDB" id="A0A1H2PVV7"/>
<feature type="region of interest" description="Disordered" evidence="1">
    <location>
        <begin position="1"/>
        <end position="156"/>
    </location>
</feature>
<dbReference type="EMBL" id="FNLO01000014">
    <property type="protein sequence ID" value="SDV51013.1"/>
    <property type="molecule type" value="Genomic_DNA"/>
</dbReference>
<evidence type="ECO:0000313" key="3">
    <source>
        <dbReference type="Proteomes" id="UP000243719"/>
    </source>
</evidence>
<dbReference type="InterPro" id="IPR021513">
    <property type="entry name" value="Phage_RSL1_Orf186"/>
</dbReference>
<keyword evidence="3" id="KW-1185">Reference proteome</keyword>
<dbReference type="Proteomes" id="UP000243719">
    <property type="component" value="Unassembled WGS sequence"/>
</dbReference>
<accession>A0A1H2PVV7</accession>
<sequence length="197" mass="22160">MSSRATTQRSKRSRTGKRSPSRVRRRTARTPTGGKRAAGKRTRDRTRGSGGSNRKRATTRRTRTARSADQAGRAKAGSHRRGRSVRHAKAAGSGTHRRTAASTPDRWSQRVTEHSDAMDLENGVFKQHDPERLARSVKASAERSRRRRGTPFQSAMSMLNFYGNRARRNLSRDQKAVLQKAKDALRALYGREPKPRT</sequence>
<organism evidence="2 3">
    <name type="scientific">Chitinasiproducens palmae</name>
    <dbReference type="NCBI Taxonomy" id="1770053"/>
    <lineage>
        <taxon>Bacteria</taxon>
        <taxon>Pseudomonadati</taxon>
        <taxon>Pseudomonadota</taxon>
        <taxon>Betaproteobacteria</taxon>
        <taxon>Burkholderiales</taxon>
        <taxon>Burkholderiaceae</taxon>
        <taxon>Chitinasiproducens</taxon>
    </lineage>
</organism>
<evidence type="ECO:0000256" key="1">
    <source>
        <dbReference type="SAM" id="MobiDB-lite"/>
    </source>
</evidence>